<keyword evidence="7" id="KW-0862">Zinc</keyword>
<dbReference type="GO" id="GO:0008094">
    <property type="term" value="F:ATP-dependent activity, acting on DNA"/>
    <property type="evidence" value="ECO:0007669"/>
    <property type="project" value="TreeGrafter"/>
</dbReference>
<feature type="domain" description="RING-type" evidence="11">
    <location>
        <begin position="724"/>
        <end position="778"/>
    </location>
</feature>
<evidence type="ECO:0000256" key="10">
    <source>
        <dbReference type="SAM" id="MobiDB-lite"/>
    </source>
</evidence>
<dbReference type="GO" id="GO:0005634">
    <property type="term" value="C:nucleus"/>
    <property type="evidence" value="ECO:0007669"/>
    <property type="project" value="TreeGrafter"/>
</dbReference>
<dbReference type="PANTHER" id="PTHR45626:SF52">
    <property type="entry name" value="SINGLE-STRANDED DNA-DEPENDENT ATPASE (EUROFUNG)"/>
    <property type="match status" value="1"/>
</dbReference>
<dbReference type="InterPro" id="IPR050628">
    <property type="entry name" value="SNF2_RAD54_helicase_TF"/>
</dbReference>
<keyword evidence="3" id="KW-0547">Nucleotide-binding</keyword>
<keyword evidence="15" id="KW-1185">Reference proteome</keyword>
<dbReference type="InterPro" id="IPR014001">
    <property type="entry name" value="Helicase_ATP-bd"/>
</dbReference>
<evidence type="ECO:0000256" key="4">
    <source>
        <dbReference type="ARBA" id="ARBA00022771"/>
    </source>
</evidence>
<dbReference type="PROSITE" id="PS50089">
    <property type="entry name" value="ZF_RING_2"/>
    <property type="match status" value="1"/>
</dbReference>
<dbReference type="GO" id="GO:0005524">
    <property type="term" value="F:ATP binding"/>
    <property type="evidence" value="ECO:0007669"/>
    <property type="project" value="UniProtKB-KW"/>
</dbReference>
<reference evidence="14" key="1">
    <citation type="submission" date="2022-10" db="EMBL/GenBank/DDBJ databases">
        <title>Culturing micro-colonial fungi from biological soil crusts in the Mojave desert and describing Neophaeococcomyces mojavensis, and introducing the new genera and species Taxawa tesnikishii.</title>
        <authorList>
            <person name="Kurbessoian T."/>
            <person name="Stajich J.E."/>
        </authorList>
    </citation>
    <scope>NUCLEOTIDE SEQUENCE</scope>
    <source>
        <strain evidence="14">TK_41</strain>
    </source>
</reference>
<dbReference type="SMART" id="SM00487">
    <property type="entry name" value="DEXDc"/>
    <property type="match status" value="1"/>
</dbReference>
<dbReference type="CDD" id="cd18008">
    <property type="entry name" value="DEXDc_SHPRH-like"/>
    <property type="match status" value="1"/>
</dbReference>
<accession>A0AA38XN68</accession>
<dbReference type="Pfam" id="PF00176">
    <property type="entry name" value="SNF2-rel_dom"/>
    <property type="match status" value="1"/>
</dbReference>
<dbReference type="GO" id="GO:0004386">
    <property type="term" value="F:helicase activity"/>
    <property type="evidence" value="ECO:0007669"/>
    <property type="project" value="UniProtKB-KW"/>
</dbReference>
<feature type="region of interest" description="Disordered" evidence="10">
    <location>
        <begin position="103"/>
        <end position="131"/>
    </location>
</feature>
<evidence type="ECO:0000313" key="14">
    <source>
        <dbReference type="EMBL" id="KAJ9616537.1"/>
    </source>
</evidence>
<evidence type="ECO:0000256" key="3">
    <source>
        <dbReference type="ARBA" id="ARBA00022741"/>
    </source>
</evidence>
<evidence type="ECO:0000256" key="6">
    <source>
        <dbReference type="ARBA" id="ARBA00022806"/>
    </source>
</evidence>
<evidence type="ECO:0000256" key="7">
    <source>
        <dbReference type="ARBA" id="ARBA00022833"/>
    </source>
</evidence>
<protein>
    <submittedName>
        <fullName evidence="14">Uncharacterized protein</fullName>
    </submittedName>
</protein>
<dbReference type="PROSITE" id="PS51192">
    <property type="entry name" value="HELICASE_ATP_BIND_1"/>
    <property type="match status" value="1"/>
</dbReference>
<dbReference type="PROSITE" id="PS51194">
    <property type="entry name" value="HELICASE_CTER"/>
    <property type="match status" value="1"/>
</dbReference>
<dbReference type="InterPro" id="IPR001650">
    <property type="entry name" value="Helicase_C-like"/>
</dbReference>
<keyword evidence="5" id="KW-0378">Hydrolase</keyword>
<organism evidence="14 15">
    <name type="scientific">Cladophialophora chaetospira</name>
    <dbReference type="NCBI Taxonomy" id="386627"/>
    <lineage>
        <taxon>Eukaryota</taxon>
        <taxon>Fungi</taxon>
        <taxon>Dikarya</taxon>
        <taxon>Ascomycota</taxon>
        <taxon>Pezizomycotina</taxon>
        <taxon>Eurotiomycetes</taxon>
        <taxon>Chaetothyriomycetidae</taxon>
        <taxon>Chaetothyriales</taxon>
        <taxon>Herpotrichiellaceae</taxon>
        <taxon>Cladophialophora</taxon>
    </lineage>
</organism>
<dbReference type="InterPro" id="IPR027417">
    <property type="entry name" value="P-loop_NTPase"/>
</dbReference>
<dbReference type="InterPro" id="IPR049730">
    <property type="entry name" value="SNF2/RAD54-like_C"/>
</dbReference>
<comment type="caution">
    <text evidence="14">The sequence shown here is derived from an EMBL/GenBank/DDBJ whole genome shotgun (WGS) entry which is preliminary data.</text>
</comment>
<dbReference type="GO" id="GO:0006281">
    <property type="term" value="P:DNA repair"/>
    <property type="evidence" value="ECO:0007669"/>
    <property type="project" value="TreeGrafter"/>
</dbReference>
<dbReference type="InterPro" id="IPR000330">
    <property type="entry name" value="SNF2_N"/>
</dbReference>
<dbReference type="SMART" id="SM00184">
    <property type="entry name" value="RING"/>
    <property type="match status" value="1"/>
</dbReference>
<dbReference type="Gene3D" id="3.40.50.300">
    <property type="entry name" value="P-loop containing nucleotide triphosphate hydrolases"/>
    <property type="match status" value="1"/>
</dbReference>
<evidence type="ECO:0000259" key="12">
    <source>
        <dbReference type="PROSITE" id="PS51192"/>
    </source>
</evidence>
<comment type="similarity">
    <text evidence="1">Belongs to the SNF2/RAD54 helicase family.</text>
</comment>
<feature type="domain" description="Helicase ATP-binding" evidence="12">
    <location>
        <begin position="391"/>
        <end position="583"/>
    </location>
</feature>
<dbReference type="InterPro" id="IPR001841">
    <property type="entry name" value="Znf_RING"/>
</dbReference>
<dbReference type="InterPro" id="IPR038718">
    <property type="entry name" value="SNF2-like_sf"/>
</dbReference>
<keyword evidence="6" id="KW-0347">Helicase</keyword>
<dbReference type="GO" id="GO:0016787">
    <property type="term" value="F:hydrolase activity"/>
    <property type="evidence" value="ECO:0007669"/>
    <property type="project" value="UniProtKB-KW"/>
</dbReference>
<dbReference type="CDD" id="cd18793">
    <property type="entry name" value="SF2_C_SNF"/>
    <property type="match status" value="1"/>
</dbReference>
<dbReference type="Proteomes" id="UP001172673">
    <property type="component" value="Unassembled WGS sequence"/>
</dbReference>
<feature type="compositionally biased region" description="Polar residues" evidence="10">
    <location>
        <begin position="122"/>
        <end position="131"/>
    </location>
</feature>
<dbReference type="PANTHER" id="PTHR45626">
    <property type="entry name" value="TRANSCRIPTION TERMINATION FACTOR 2-RELATED"/>
    <property type="match status" value="1"/>
</dbReference>
<gene>
    <name evidence="14" type="ORF">H2200_000256</name>
</gene>
<dbReference type="PROSITE" id="PS00518">
    <property type="entry name" value="ZF_RING_1"/>
    <property type="match status" value="1"/>
</dbReference>
<dbReference type="Gene3D" id="3.30.40.10">
    <property type="entry name" value="Zinc/RING finger domain, C3HC4 (zinc finger)"/>
    <property type="match status" value="1"/>
</dbReference>
<evidence type="ECO:0000256" key="1">
    <source>
        <dbReference type="ARBA" id="ARBA00007025"/>
    </source>
</evidence>
<evidence type="ECO:0000256" key="8">
    <source>
        <dbReference type="ARBA" id="ARBA00022840"/>
    </source>
</evidence>
<dbReference type="Gene3D" id="3.40.50.10810">
    <property type="entry name" value="Tandem AAA-ATPase domain"/>
    <property type="match status" value="1"/>
</dbReference>
<dbReference type="Pfam" id="PF00271">
    <property type="entry name" value="Helicase_C"/>
    <property type="match status" value="1"/>
</dbReference>
<evidence type="ECO:0000259" key="13">
    <source>
        <dbReference type="PROSITE" id="PS51194"/>
    </source>
</evidence>
<feature type="domain" description="Helicase C-terminal" evidence="13">
    <location>
        <begin position="825"/>
        <end position="975"/>
    </location>
</feature>
<dbReference type="SUPFAM" id="SSF57850">
    <property type="entry name" value="RING/U-box"/>
    <property type="match status" value="1"/>
</dbReference>
<dbReference type="InterPro" id="IPR013083">
    <property type="entry name" value="Znf_RING/FYVE/PHD"/>
</dbReference>
<dbReference type="InterPro" id="IPR017907">
    <property type="entry name" value="Znf_RING_CS"/>
</dbReference>
<evidence type="ECO:0000259" key="11">
    <source>
        <dbReference type="PROSITE" id="PS50089"/>
    </source>
</evidence>
<keyword evidence="2" id="KW-0479">Metal-binding</keyword>
<evidence type="ECO:0000313" key="15">
    <source>
        <dbReference type="Proteomes" id="UP001172673"/>
    </source>
</evidence>
<evidence type="ECO:0000256" key="2">
    <source>
        <dbReference type="ARBA" id="ARBA00022723"/>
    </source>
</evidence>
<evidence type="ECO:0000256" key="5">
    <source>
        <dbReference type="ARBA" id="ARBA00022801"/>
    </source>
</evidence>
<dbReference type="SMART" id="SM00490">
    <property type="entry name" value="HELICc"/>
    <property type="match status" value="1"/>
</dbReference>
<dbReference type="SUPFAM" id="SSF52540">
    <property type="entry name" value="P-loop containing nucleoside triphosphate hydrolases"/>
    <property type="match status" value="2"/>
</dbReference>
<dbReference type="EMBL" id="JAPDRK010000001">
    <property type="protein sequence ID" value="KAJ9616537.1"/>
    <property type="molecule type" value="Genomic_DNA"/>
</dbReference>
<sequence length="1073" mass="121012">MAAIHELLNDDPEEAASLPAYTNDFSDFHAAQFDPSLEFSFCGIEGWQDGWQHGWSGGLSMEPQSLQHLYNPLSISDSQQDEEFSLQPLDESMIETWAVENLTPDPKWLTPPSTQETEESPGDQTSQSSPPQVCYGMIYHTAARLSGEMSALDTKLRSPDILRKANSFLLTIKRSAAHLGVYFPNGGEFAILNTQISKVLVEVLELSFIDFEVLADVLNVRETVRTAKKANEATVHVNINIYGPPEIRDKLAERFSKHKTWLQHPEHQRTDTFYDNPHLVTYPDISLPEADKTDVAAPGDSLVTNKQQKFQEAISEVYGSLKRDSRLKTIEGDARLTKLLPHQKTALDFMLQRETGPIEAEFSLWEPDTSVPDNTTGEQGFSHIITKTKSRMKPPETGGGILADEMGMGKSLSILALVLKTLDGATAWQQREDSTLAELPVEGSQALTPTRATLVLVPSALLLHEWKAEIKKHIRESLNVTIYHGRSRDREIPKIPDSDIVLSTYQTIAIESPVERPGKRSPLLDYAWFRVVLDEAHIIRRRTTTFYETVSRLQAKSRWCLSGTPIQNRLEDIGSLFAFIRATPFDKTGMFRRFIAAPFEHNQTHDRAAKQLGQLIDSICLRRSRRLLRLPSQNEHLRELVLSEAERDQYRQTKKQMSQDLQQAVNFDRKGKTFGQFHVQLQLRILCNHGTFQKPQSWLNRDLQSEREDVYYLRSGQATKEVNCSLCKQPMPHLSTNQVYRTFTGNCAHVLCDECLEMQLEDSAERTSKGSSQCPLCRPSLDSMPSPVSQLSPSQDTKDMYFGPTGQSVKMNALMEDVLSGLHTSKRQVVRSLSNTLIIFSCWTKTLDLISRHLDERLIDFGRIDGESPVAKRQATLTKFETSQDMRVLIMTTGTGAFGLNLAAANRIFIVEPQWNPSIENQAIARALRLGQESHVQVIRYVIKDTVEMEMLSQQKRKIKMAALADSDPAATSLFSRLQAWETRVPKVPLSPKAEEQTPGVSRFGVSPSGSQNLVLRADAKRFFIGIQDLLQDFPLWRKQTVLAASERLKVQDWLGYYGAGQHGHAVGVEDVW</sequence>
<evidence type="ECO:0000256" key="9">
    <source>
        <dbReference type="PROSITE-ProRule" id="PRU00175"/>
    </source>
</evidence>
<name>A0AA38XN68_9EURO</name>
<proteinExistence type="inferred from homology"/>
<dbReference type="AlphaFoldDB" id="A0AA38XN68"/>
<dbReference type="GO" id="GO:0008270">
    <property type="term" value="F:zinc ion binding"/>
    <property type="evidence" value="ECO:0007669"/>
    <property type="project" value="UniProtKB-KW"/>
</dbReference>
<keyword evidence="4 9" id="KW-0863">Zinc-finger</keyword>
<keyword evidence="8" id="KW-0067">ATP-binding</keyword>